<feature type="region of interest" description="Disordered" evidence="1">
    <location>
        <begin position="505"/>
        <end position="527"/>
    </location>
</feature>
<feature type="compositionally biased region" description="Polar residues" evidence="1">
    <location>
        <begin position="373"/>
        <end position="386"/>
    </location>
</feature>
<dbReference type="EMBL" id="HG792016">
    <property type="protein sequence ID" value="CDM32115.1"/>
    <property type="molecule type" value="Genomic_DNA"/>
</dbReference>
<keyword evidence="3" id="KW-1185">Reference proteome</keyword>
<feature type="region of interest" description="Disordered" evidence="1">
    <location>
        <begin position="624"/>
        <end position="644"/>
    </location>
</feature>
<name>W6Q6Y2_PENRF</name>
<reference evidence="2" key="1">
    <citation type="journal article" date="2014" name="Nat. Commun.">
        <title>Multiple recent horizontal transfers of a large genomic region in cheese making fungi.</title>
        <authorList>
            <person name="Cheeseman K."/>
            <person name="Ropars J."/>
            <person name="Renault P."/>
            <person name="Dupont J."/>
            <person name="Gouzy J."/>
            <person name="Branca A."/>
            <person name="Abraham A.L."/>
            <person name="Ceppi M."/>
            <person name="Conseiller E."/>
            <person name="Debuchy R."/>
            <person name="Malagnac F."/>
            <person name="Goarin A."/>
            <person name="Silar P."/>
            <person name="Lacoste S."/>
            <person name="Sallet E."/>
            <person name="Bensimon A."/>
            <person name="Giraud T."/>
            <person name="Brygoo Y."/>
        </authorList>
    </citation>
    <scope>NUCLEOTIDE SEQUENCE [LARGE SCALE GENOMIC DNA]</scope>
    <source>
        <strain evidence="2">FM164</strain>
    </source>
</reference>
<dbReference type="OMA" id="LCEFAAP"/>
<feature type="compositionally biased region" description="Basic and acidic residues" evidence="1">
    <location>
        <begin position="12"/>
        <end position="23"/>
    </location>
</feature>
<dbReference type="STRING" id="1365484.W6Q6Y2"/>
<sequence>MSTAMQGQGSDVHGHQGHLPEENVKIPSNNVHINQDALTPDSPNQTIHQENRALSLLLSPPPSSPLIPLGTIDSAPTQYSPEYPAGPQFTRMNGSYRVYNPIRGAELRTAADLANPFRDRLDQGGQMRDHGRARSRSPYSSIQSNGLLESQDLPAGPARGFNHYPREVYVPPGINDMMHLNLPSSSPTLFPDNTHSGGRDLALSLPGDSLGQSYHLNDGNWYGYPQEQQQQQVQGPERPPVAKQEEEDLDDNYEDHLCEFAAPCRMHPSPDGMHYRKVVSHVFGRNKAVTKLFPLGVWVHYCRKHYQRARYRADQWPFTQCDLLLESLTRMESWDGVESFELILRRREQMRVGREAEGTTTTETSKQKEVTSSGKAQDQGTKSSAIVTRPGRRHPTAIIAPVPDWLRQHVGHGKTFQEIRQIIEMVRSHMVRLRNQERAQQQLNDVPKSPGKPGSLRRGASSSIRKGRTAKGQSPLPLRPSTVRFPDVEILPHFKPWVKEAALRQRSATNGPMNMNMNEPEIKDESEQRILGGGRVLGEIQDNRDTNGAGSSQASNGDFAATAAQHCEGRLESVTAVSADDTAGVNLLQVQPHIGRAGTNRGQSESQRRRSERVYIKALDRLPGQSLNKKTIKEDEEEEAENEM</sequence>
<feature type="region of interest" description="Disordered" evidence="1">
    <location>
        <begin position="441"/>
        <end position="481"/>
    </location>
</feature>
<evidence type="ECO:0000256" key="1">
    <source>
        <dbReference type="SAM" id="MobiDB-lite"/>
    </source>
</evidence>
<feature type="region of interest" description="Disordered" evidence="1">
    <location>
        <begin position="216"/>
        <end position="247"/>
    </location>
</feature>
<evidence type="ECO:0000313" key="3">
    <source>
        <dbReference type="Proteomes" id="UP000030686"/>
    </source>
</evidence>
<dbReference type="OrthoDB" id="4161595at2759"/>
<organism evidence="2 3">
    <name type="scientific">Penicillium roqueforti (strain FM164)</name>
    <dbReference type="NCBI Taxonomy" id="1365484"/>
    <lineage>
        <taxon>Eukaryota</taxon>
        <taxon>Fungi</taxon>
        <taxon>Dikarya</taxon>
        <taxon>Ascomycota</taxon>
        <taxon>Pezizomycotina</taxon>
        <taxon>Eurotiomycetes</taxon>
        <taxon>Eurotiomycetidae</taxon>
        <taxon>Eurotiales</taxon>
        <taxon>Aspergillaceae</taxon>
        <taxon>Penicillium</taxon>
    </lineage>
</organism>
<gene>
    <name evidence="2" type="ORF">PROQFM164_S02g002266</name>
</gene>
<accession>W6Q6Y2</accession>
<feature type="compositionally biased region" description="Acidic residues" evidence="1">
    <location>
        <begin position="634"/>
        <end position="644"/>
    </location>
</feature>
<feature type="region of interest" description="Disordered" evidence="1">
    <location>
        <begin position="352"/>
        <end position="387"/>
    </location>
</feature>
<protein>
    <submittedName>
        <fullName evidence="2">Genomic scaffold, ProqFM164S02</fullName>
    </submittedName>
</protein>
<feature type="region of interest" description="Disordered" evidence="1">
    <location>
        <begin position="590"/>
        <end position="611"/>
    </location>
</feature>
<evidence type="ECO:0000313" key="2">
    <source>
        <dbReference type="EMBL" id="CDM32115.1"/>
    </source>
</evidence>
<feature type="compositionally biased region" description="Low complexity" evidence="1">
    <location>
        <begin position="222"/>
        <end position="236"/>
    </location>
</feature>
<dbReference type="AlphaFoldDB" id="W6Q6Y2"/>
<feature type="region of interest" description="Disordered" evidence="1">
    <location>
        <begin position="1"/>
        <end position="23"/>
    </location>
</feature>
<proteinExistence type="predicted"/>
<feature type="region of interest" description="Disordered" evidence="1">
    <location>
        <begin position="119"/>
        <end position="159"/>
    </location>
</feature>
<dbReference type="Proteomes" id="UP000030686">
    <property type="component" value="Unassembled WGS sequence"/>
</dbReference>
<feature type="compositionally biased region" description="Basic and acidic residues" evidence="1">
    <location>
        <begin position="119"/>
        <end position="132"/>
    </location>
</feature>
<feature type="compositionally biased region" description="Polar residues" evidence="1">
    <location>
        <begin position="137"/>
        <end position="148"/>
    </location>
</feature>